<dbReference type="EMBL" id="AMSQ01000021">
    <property type="protein sequence ID" value="EKU46008.1"/>
    <property type="molecule type" value="Genomic_DNA"/>
</dbReference>
<evidence type="ECO:0000313" key="2">
    <source>
        <dbReference type="EMBL" id="EKU46008.1"/>
    </source>
</evidence>
<comment type="caution">
    <text evidence="2">The sequence shown here is derived from an EMBL/GenBank/DDBJ whole genome shotgun (WGS) entry which is preliminary data.</text>
</comment>
<reference evidence="2 3" key="1">
    <citation type="journal article" date="2013" name="Genome Announc.">
        <title>Genome Sequence of Staphylococcus massiliensis Strain S46, Isolated from the Surface of Healthy Human Skin.</title>
        <authorList>
            <person name="Srivastav R."/>
            <person name="Singh A."/>
            <person name="Jangir P.K."/>
            <person name="Kumari C."/>
            <person name="Muduli S."/>
            <person name="Sharma R."/>
        </authorList>
    </citation>
    <scope>NUCLEOTIDE SEQUENCE [LARGE SCALE GENOMIC DNA]</scope>
    <source>
        <strain evidence="2 3">S46</strain>
    </source>
</reference>
<dbReference type="PATRIC" id="fig|1229783.3.peg.2017"/>
<dbReference type="eggNOG" id="ENOG50305BS">
    <property type="taxonomic scope" value="Bacteria"/>
</dbReference>
<keyword evidence="3" id="KW-1185">Reference proteome</keyword>
<dbReference type="Pfam" id="PF07872">
    <property type="entry name" value="DUF1659"/>
    <property type="match status" value="1"/>
</dbReference>
<sequence length="68" mass="7650">MNNIKSLTLVLTQFTVTEDGKTSKAQRRFANLSTKATNEDIKAFVAIISDLTQEKYDQVEVIKSETIL</sequence>
<dbReference type="InterPro" id="IPR012454">
    <property type="entry name" value="DUF1659"/>
</dbReference>
<gene>
    <name evidence="2" type="ORF">C273_10117</name>
</gene>
<proteinExistence type="predicted"/>
<organism evidence="2 3">
    <name type="scientific">Staphylococcus massiliensis S46</name>
    <dbReference type="NCBI Taxonomy" id="1229783"/>
    <lineage>
        <taxon>Bacteria</taxon>
        <taxon>Bacillati</taxon>
        <taxon>Bacillota</taxon>
        <taxon>Bacilli</taxon>
        <taxon>Bacillales</taxon>
        <taxon>Staphylococcaceae</taxon>
        <taxon>Staphylococcus</taxon>
    </lineage>
</organism>
<dbReference type="RefSeq" id="WP_009384626.1">
    <property type="nucleotide sequence ID" value="NZ_AMSQ01000021.1"/>
</dbReference>
<name>K9AFF6_9STAP</name>
<dbReference type="OrthoDB" id="2401283at2"/>
<dbReference type="Proteomes" id="UP000009885">
    <property type="component" value="Unassembled WGS sequence"/>
</dbReference>
<accession>K9AFF6</accession>
<dbReference type="STRING" id="1229783.C273_10117"/>
<feature type="domain" description="DUF1659" evidence="1">
    <location>
        <begin position="3"/>
        <end position="67"/>
    </location>
</feature>
<protein>
    <recommendedName>
        <fullName evidence="1">DUF1659 domain-containing protein</fullName>
    </recommendedName>
</protein>
<evidence type="ECO:0000313" key="3">
    <source>
        <dbReference type="Proteomes" id="UP000009885"/>
    </source>
</evidence>
<evidence type="ECO:0000259" key="1">
    <source>
        <dbReference type="Pfam" id="PF07872"/>
    </source>
</evidence>
<dbReference type="AlphaFoldDB" id="K9AFF6"/>